<evidence type="ECO:0000256" key="1">
    <source>
        <dbReference type="ARBA" id="ARBA00022553"/>
    </source>
</evidence>
<dbReference type="RefSeq" id="WP_274778526.1">
    <property type="nucleotide sequence ID" value="NZ_JARBHI010000010.1"/>
</dbReference>
<feature type="compositionally biased region" description="Low complexity" evidence="2">
    <location>
        <begin position="197"/>
        <end position="209"/>
    </location>
</feature>
<dbReference type="PROSITE" id="PS50006">
    <property type="entry name" value="FHA_DOMAIN"/>
    <property type="match status" value="1"/>
</dbReference>
<reference evidence="4 5" key="1">
    <citation type="submission" date="2023-02" db="EMBL/GenBank/DDBJ databases">
        <title>Defining the Infant Male Urobiome and Moving Towards Mechanisms in Urobiome Research.</title>
        <authorList>
            <person name="Reasoner S."/>
            <person name="Flores V."/>
            <person name="Van Horn G."/>
            <person name="Morales G."/>
            <person name="Peard L."/>
            <person name="Abelson B."/>
            <person name="Manuel C."/>
            <person name="Lee J."/>
            <person name="Baker B."/>
            <person name="Williams T."/>
            <person name="Schmitz J."/>
            <person name="Clayton D."/>
            <person name="Hadjifrangiskou M."/>
        </authorList>
    </citation>
    <scope>NUCLEOTIDE SEQUENCE [LARGE SCALE GENOMIC DNA]</scope>
    <source>
        <strain evidence="4 5">AS1053</strain>
    </source>
</reference>
<protein>
    <submittedName>
        <fullName evidence="4">FHA domain-containing protein</fullName>
    </submittedName>
</protein>
<dbReference type="Proteomes" id="UP001219297">
    <property type="component" value="Unassembled WGS sequence"/>
</dbReference>
<evidence type="ECO:0000256" key="2">
    <source>
        <dbReference type="SAM" id="MobiDB-lite"/>
    </source>
</evidence>
<evidence type="ECO:0000313" key="5">
    <source>
        <dbReference type="Proteomes" id="UP001219297"/>
    </source>
</evidence>
<dbReference type="Gene3D" id="2.60.200.20">
    <property type="match status" value="1"/>
</dbReference>
<keyword evidence="5" id="KW-1185">Reference proteome</keyword>
<feature type="region of interest" description="Disordered" evidence="2">
    <location>
        <begin position="158"/>
        <end position="209"/>
    </location>
</feature>
<comment type="caution">
    <text evidence="4">The sequence shown here is derived from an EMBL/GenBank/DDBJ whole genome shotgun (WGS) entry which is preliminary data.</text>
</comment>
<gene>
    <name evidence="4" type="ORF">PWJ81_05310</name>
</gene>
<organism evidence="4 5">
    <name type="scientific">Actinotignum sanguinis</name>
    <dbReference type="NCBI Taxonomy" id="1445614"/>
    <lineage>
        <taxon>Bacteria</taxon>
        <taxon>Bacillati</taxon>
        <taxon>Actinomycetota</taxon>
        <taxon>Actinomycetes</taxon>
        <taxon>Actinomycetales</taxon>
        <taxon>Actinomycetaceae</taxon>
        <taxon>Actinotignum</taxon>
    </lineage>
</organism>
<evidence type="ECO:0000259" key="3">
    <source>
        <dbReference type="PROSITE" id="PS50006"/>
    </source>
</evidence>
<dbReference type="SUPFAM" id="SSF49879">
    <property type="entry name" value="SMAD/FHA domain"/>
    <property type="match status" value="1"/>
</dbReference>
<accession>A0ABT5V693</accession>
<sequence>MPSYSYPGDGLLACVPGLAVFTPALPADPAAVWETVRAGHDFPTLLTHLWSALGADFALFYADGPLLRVAAHGLIIRDVTGRAVADGSNALTWQEAATTQDTTVTVGNAYAAGAENAAFGGNDAAAPAPGPALPLERGMARAGGARISLSPVLTGRPATPALAVPASSPATPAPHQAPHPAPHPVPPAPPLPPVPPAAQAAEAGQVAQAAESAPVPSYAAATEAYPVQTTEPYPSSGIPAPLPAVELRFSFGENVVLGGVSPALKNIIMGRRPLLDASSAGGDPAATQLLPVPSPRQEISRTHCEVAVAAGGAFLRDCHSNNGTYLKHADGPLRRIEPDHAVRLEEGDLVDMGDGASFTVHYRS</sequence>
<dbReference type="InterPro" id="IPR000253">
    <property type="entry name" value="FHA_dom"/>
</dbReference>
<feature type="compositionally biased region" description="Pro residues" evidence="2">
    <location>
        <begin position="171"/>
        <end position="196"/>
    </location>
</feature>
<dbReference type="EMBL" id="JARBHI010000010">
    <property type="protein sequence ID" value="MDE1656487.1"/>
    <property type="molecule type" value="Genomic_DNA"/>
</dbReference>
<name>A0ABT5V693_9ACTO</name>
<evidence type="ECO:0000313" key="4">
    <source>
        <dbReference type="EMBL" id="MDE1656487.1"/>
    </source>
</evidence>
<dbReference type="InterPro" id="IPR008984">
    <property type="entry name" value="SMAD_FHA_dom_sf"/>
</dbReference>
<feature type="domain" description="FHA" evidence="3">
    <location>
        <begin position="267"/>
        <end position="326"/>
    </location>
</feature>
<feature type="compositionally biased region" description="Low complexity" evidence="2">
    <location>
        <begin position="158"/>
        <end position="170"/>
    </location>
</feature>
<dbReference type="Pfam" id="PF00498">
    <property type="entry name" value="FHA"/>
    <property type="match status" value="1"/>
</dbReference>
<keyword evidence="1" id="KW-0597">Phosphoprotein</keyword>
<dbReference type="CDD" id="cd00060">
    <property type="entry name" value="FHA"/>
    <property type="match status" value="1"/>
</dbReference>
<proteinExistence type="predicted"/>